<dbReference type="AlphaFoldDB" id="A0A0F9CS65"/>
<accession>A0A0F9CS65</accession>
<sequence length="71" mass="8398">MKKPKRVRRKARFRVRQKVKCSVCGTRIVTAVLWTDSFGYLYRLGREKFSESLGGHSEDELRPLSRRERGQ</sequence>
<feature type="region of interest" description="Disordered" evidence="1">
    <location>
        <begin position="52"/>
        <end position="71"/>
    </location>
</feature>
<organism evidence="2">
    <name type="scientific">marine sediment metagenome</name>
    <dbReference type="NCBI Taxonomy" id="412755"/>
    <lineage>
        <taxon>unclassified sequences</taxon>
        <taxon>metagenomes</taxon>
        <taxon>ecological metagenomes</taxon>
    </lineage>
</organism>
<evidence type="ECO:0000256" key="1">
    <source>
        <dbReference type="SAM" id="MobiDB-lite"/>
    </source>
</evidence>
<comment type="caution">
    <text evidence="2">The sequence shown here is derived from an EMBL/GenBank/DDBJ whole genome shotgun (WGS) entry which is preliminary data.</text>
</comment>
<name>A0A0F9CS65_9ZZZZ</name>
<reference evidence="2" key="1">
    <citation type="journal article" date="2015" name="Nature">
        <title>Complex archaea that bridge the gap between prokaryotes and eukaryotes.</title>
        <authorList>
            <person name="Spang A."/>
            <person name="Saw J.H."/>
            <person name="Jorgensen S.L."/>
            <person name="Zaremba-Niedzwiedzka K."/>
            <person name="Martijn J."/>
            <person name="Lind A.E."/>
            <person name="van Eijk R."/>
            <person name="Schleper C."/>
            <person name="Guy L."/>
            <person name="Ettema T.J."/>
        </authorList>
    </citation>
    <scope>NUCLEOTIDE SEQUENCE</scope>
</reference>
<protein>
    <submittedName>
        <fullName evidence="2">Uncharacterized protein</fullName>
    </submittedName>
</protein>
<dbReference type="EMBL" id="LAZR01034808">
    <property type="protein sequence ID" value="KKL43016.1"/>
    <property type="molecule type" value="Genomic_DNA"/>
</dbReference>
<evidence type="ECO:0000313" key="2">
    <source>
        <dbReference type="EMBL" id="KKL43016.1"/>
    </source>
</evidence>
<proteinExistence type="predicted"/>
<gene>
    <name evidence="2" type="ORF">LCGC14_2367010</name>
</gene>